<evidence type="ECO:0000259" key="1">
    <source>
        <dbReference type="PROSITE" id="PS51819"/>
    </source>
</evidence>
<evidence type="ECO:0000313" key="3">
    <source>
        <dbReference type="Proteomes" id="UP000656319"/>
    </source>
</evidence>
<keyword evidence="3" id="KW-1185">Reference proteome</keyword>
<organism evidence="2 3">
    <name type="scientific">Paraburkholderia hiiakae</name>
    <dbReference type="NCBI Taxonomy" id="1081782"/>
    <lineage>
        <taxon>Bacteria</taxon>
        <taxon>Pseudomonadati</taxon>
        <taxon>Pseudomonadota</taxon>
        <taxon>Betaproteobacteria</taxon>
        <taxon>Burkholderiales</taxon>
        <taxon>Burkholderiaceae</taxon>
        <taxon>Paraburkholderia</taxon>
    </lineage>
</organism>
<dbReference type="PANTHER" id="PTHR35006:SF2">
    <property type="entry name" value="GLYOXALASE FAMILY PROTEIN (AFU_ORTHOLOGUE AFUA_5G14830)"/>
    <property type="match status" value="1"/>
</dbReference>
<dbReference type="CDD" id="cd07262">
    <property type="entry name" value="VOC_like"/>
    <property type="match status" value="1"/>
</dbReference>
<comment type="caution">
    <text evidence="2">The sequence shown here is derived from an EMBL/GenBank/DDBJ whole genome shotgun (WGS) entry which is preliminary data.</text>
</comment>
<name>A0ABM8P744_9BURK</name>
<dbReference type="EMBL" id="CAJHCQ010000024">
    <property type="protein sequence ID" value="CAD6558086.1"/>
    <property type="molecule type" value="Genomic_DNA"/>
</dbReference>
<gene>
    <name evidence="2" type="ORF">LMG27952_06526</name>
</gene>
<dbReference type="Proteomes" id="UP000656319">
    <property type="component" value="Unassembled WGS sequence"/>
</dbReference>
<dbReference type="SUPFAM" id="SSF54593">
    <property type="entry name" value="Glyoxalase/Bleomycin resistance protein/Dihydroxybiphenyl dioxygenase"/>
    <property type="match status" value="1"/>
</dbReference>
<evidence type="ECO:0000313" key="2">
    <source>
        <dbReference type="EMBL" id="CAD6558086.1"/>
    </source>
</evidence>
<dbReference type="PANTHER" id="PTHR35006">
    <property type="entry name" value="GLYOXALASE FAMILY PROTEIN (AFU_ORTHOLOGUE AFUA_5G14830)"/>
    <property type="match status" value="1"/>
</dbReference>
<sequence length="134" mass="14630">MAMISHVYIGVNDFEQALTFYSPIMQALGFVLKFREPGYPWAGWMEPGVPRPLFLVGRPWDGNPAQPGHGQMVALLAPSRTAVDAAYTAALAHGGSDDGAPGLRAHYHPNYYGAYFRDPEGNKLCVCCHDPVSH</sequence>
<dbReference type="PROSITE" id="PS51819">
    <property type="entry name" value="VOC"/>
    <property type="match status" value="1"/>
</dbReference>
<proteinExistence type="predicted"/>
<reference evidence="2 3" key="1">
    <citation type="submission" date="2020-10" db="EMBL/GenBank/DDBJ databases">
        <authorList>
            <person name="Peeters C."/>
        </authorList>
    </citation>
    <scope>NUCLEOTIDE SEQUENCE [LARGE SCALE GENOMIC DNA]</scope>
    <source>
        <strain evidence="2 3">LMG 27952</strain>
    </source>
</reference>
<dbReference type="Pfam" id="PF00903">
    <property type="entry name" value="Glyoxalase"/>
    <property type="match status" value="1"/>
</dbReference>
<dbReference type="InterPro" id="IPR037523">
    <property type="entry name" value="VOC_core"/>
</dbReference>
<dbReference type="InterPro" id="IPR029068">
    <property type="entry name" value="Glyas_Bleomycin-R_OHBP_Dase"/>
</dbReference>
<dbReference type="InterPro" id="IPR004360">
    <property type="entry name" value="Glyas_Fos-R_dOase_dom"/>
</dbReference>
<dbReference type="Gene3D" id="3.10.180.10">
    <property type="entry name" value="2,3-Dihydroxybiphenyl 1,2-Dioxygenase, domain 1"/>
    <property type="match status" value="1"/>
</dbReference>
<protein>
    <recommendedName>
        <fullName evidence="1">VOC domain-containing protein</fullName>
    </recommendedName>
</protein>
<accession>A0ABM8P744</accession>
<feature type="domain" description="VOC" evidence="1">
    <location>
        <begin position="3"/>
        <end position="129"/>
    </location>
</feature>